<comment type="caution">
    <text evidence="2">The sequence shown here is derived from an EMBL/GenBank/DDBJ whole genome shotgun (WGS) entry which is preliminary data.</text>
</comment>
<gene>
    <name evidence="2" type="ORF">HPB51_023539</name>
</gene>
<evidence type="ECO:0008006" key="4">
    <source>
        <dbReference type="Google" id="ProtNLM"/>
    </source>
</evidence>
<reference evidence="2" key="1">
    <citation type="journal article" date="2020" name="Cell">
        <title>Large-Scale Comparative Analyses of Tick Genomes Elucidate Their Genetic Diversity and Vector Capacities.</title>
        <authorList>
            <consortium name="Tick Genome and Microbiome Consortium (TIGMIC)"/>
            <person name="Jia N."/>
            <person name="Wang J."/>
            <person name="Shi W."/>
            <person name="Du L."/>
            <person name="Sun Y."/>
            <person name="Zhan W."/>
            <person name="Jiang J.F."/>
            <person name="Wang Q."/>
            <person name="Zhang B."/>
            <person name="Ji P."/>
            <person name="Bell-Sakyi L."/>
            <person name="Cui X.M."/>
            <person name="Yuan T.T."/>
            <person name="Jiang B.G."/>
            <person name="Yang W.F."/>
            <person name="Lam T.T."/>
            <person name="Chang Q.C."/>
            <person name="Ding S.J."/>
            <person name="Wang X.J."/>
            <person name="Zhu J.G."/>
            <person name="Ruan X.D."/>
            <person name="Zhao L."/>
            <person name="Wei J.T."/>
            <person name="Ye R.Z."/>
            <person name="Que T.C."/>
            <person name="Du C.H."/>
            <person name="Zhou Y.H."/>
            <person name="Cheng J.X."/>
            <person name="Dai P.F."/>
            <person name="Guo W.B."/>
            <person name="Han X.H."/>
            <person name="Huang E.J."/>
            <person name="Li L.F."/>
            <person name="Wei W."/>
            <person name="Gao Y.C."/>
            <person name="Liu J.Z."/>
            <person name="Shao H.Z."/>
            <person name="Wang X."/>
            <person name="Wang C.C."/>
            <person name="Yang T.C."/>
            <person name="Huo Q.B."/>
            <person name="Li W."/>
            <person name="Chen H.Y."/>
            <person name="Chen S.E."/>
            <person name="Zhou L.G."/>
            <person name="Ni X.B."/>
            <person name="Tian J.H."/>
            <person name="Sheng Y."/>
            <person name="Liu T."/>
            <person name="Pan Y.S."/>
            <person name="Xia L.Y."/>
            <person name="Li J."/>
            <person name="Zhao F."/>
            <person name="Cao W.C."/>
        </authorList>
    </citation>
    <scope>NUCLEOTIDE SEQUENCE</scope>
    <source>
        <strain evidence="2">Rmic-2018</strain>
    </source>
</reference>
<name>A0A9J6F8H8_RHIMP</name>
<protein>
    <recommendedName>
        <fullName evidence="4">Nucleocapsid protein</fullName>
    </recommendedName>
</protein>
<evidence type="ECO:0000256" key="1">
    <source>
        <dbReference type="SAM" id="MobiDB-lite"/>
    </source>
</evidence>
<feature type="compositionally biased region" description="Low complexity" evidence="1">
    <location>
        <begin position="39"/>
        <end position="49"/>
    </location>
</feature>
<dbReference type="AlphaFoldDB" id="A0A9J6F8H8"/>
<feature type="region of interest" description="Disordered" evidence="1">
    <location>
        <begin position="36"/>
        <end position="55"/>
    </location>
</feature>
<keyword evidence="3" id="KW-1185">Reference proteome</keyword>
<dbReference type="InterPro" id="IPR009522">
    <property type="entry name" value="Capsid_Phlebovir/Tenuivir"/>
</dbReference>
<accession>A0A9J6F8H8</accession>
<dbReference type="GO" id="GO:0003723">
    <property type="term" value="F:RNA binding"/>
    <property type="evidence" value="ECO:0007669"/>
    <property type="project" value="InterPro"/>
</dbReference>
<dbReference type="Proteomes" id="UP000821866">
    <property type="component" value="Chromosome 1"/>
</dbReference>
<reference evidence="2" key="2">
    <citation type="submission" date="2021-09" db="EMBL/GenBank/DDBJ databases">
        <authorList>
            <person name="Jia N."/>
            <person name="Wang J."/>
            <person name="Shi W."/>
            <person name="Du L."/>
            <person name="Sun Y."/>
            <person name="Zhan W."/>
            <person name="Jiang J."/>
            <person name="Wang Q."/>
            <person name="Zhang B."/>
            <person name="Ji P."/>
            <person name="Sakyi L.B."/>
            <person name="Cui X."/>
            <person name="Yuan T."/>
            <person name="Jiang B."/>
            <person name="Yang W."/>
            <person name="Lam T.T.-Y."/>
            <person name="Chang Q."/>
            <person name="Ding S."/>
            <person name="Wang X."/>
            <person name="Zhu J."/>
            <person name="Ruan X."/>
            <person name="Zhao L."/>
            <person name="Wei J."/>
            <person name="Que T."/>
            <person name="Du C."/>
            <person name="Cheng J."/>
            <person name="Dai P."/>
            <person name="Han X."/>
            <person name="Huang E."/>
            <person name="Gao Y."/>
            <person name="Liu J."/>
            <person name="Shao H."/>
            <person name="Ye R."/>
            <person name="Li L."/>
            <person name="Wei W."/>
            <person name="Wang X."/>
            <person name="Wang C."/>
            <person name="Huo Q."/>
            <person name="Li W."/>
            <person name="Guo W."/>
            <person name="Chen H."/>
            <person name="Chen S."/>
            <person name="Zhou L."/>
            <person name="Zhou L."/>
            <person name="Ni X."/>
            <person name="Tian J."/>
            <person name="Zhou Y."/>
            <person name="Sheng Y."/>
            <person name="Liu T."/>
            <person name="Pan Y."/>
            <person name="Xia L."/>
            <person name="Li J."/>
            <person name="Zhao F."/>
            <person name="Cao W."/>
        </authorList>
    </citation>
    <scope>NUCLEOTIDE SEQUENCE</scope>
    <source>
        <strain evidence="2">Rmic-2018</strain>
        <tissue evidence="2">Larvae</tissue>
    </source>
</reference>
<dbReference type="Pfam" id="PF05733">
    <property type="entry name" value="Tenui_N"/>
    <property type="match status" value="1"/>
</dbReference>
<evidence type="ECO:0000313" key="3">
    <source>
        <dbReference type="Proteomes" id="UP000821866"/>
    </source>
</evidence>
<dbReference type="EMBL" id="JABSTU010000001">
    <property type="protein sequence ID" value="KAH8042491.1"/>
    <property type="molecule type" value="Genomic_DNA"/>
</dbReference>
<sequence length="297" mass="32907">MGQTTRTSKAKLISTKRTSTRALDIETRKTTANQILLRSHPSSRSGSASKGPTNKADIDTLAAKFKYQGTDPIKTAARVLEQKVAKKRTNKKFWKNMATISLLFLTRGTNLLSMPKKSQDGSNIVYELIQNYSLKNGQVSPEELTLSCISLTFYAITVSTNKRVAKYLPVKPSFMATIRPAYPPGLMTQALAAAIPVDKPYTMTLVHPHCLHLIEFARVINPKMKYQSEAVILESCLPALRAALNKRDAGAHQRNVNLLVQVDVLTKPTKDQQEAPTEATSRAATVFRNRHGNVFII</sequence>
<organism evidence="2 3">
    <name type="scientific">Rhipicephalus microplus</name>
    <name type="common">Cattle tick</name>
    <name type="synonym">Boophilus microplus</name>
    <dbReference type="NCBI Taxonomy" id="6941"/>
    <lineage>
        <taxon>Eukaryota</taxon>
        <taxon>Metazoa</taxon>
        <taxon>Ecdysozoa</taxon>
        <taxon>Arthropoda</taxon>
        <taxon>Chelicerata</taxon>
        <taxon>Arachnida</taxon>
        <taxon>Acari</taxon>
        <taxon>Parasitiformes</taxon>
        <taxon>Ixodida</taxon>
        <taxon>Ixodoidea</taxon>
        <taxon>Ixodidae</taxon>
        <taxon>Rhipicephalinae</taxon>
        <taxon>Rhipicephalus</taxon>
        <taxon>Boophilus</taxon>
    </lineage>
</organism>
<proteinExistence type="predicted"/>
<evidence type="ECO:0000313" key="2">
    <source>
        <dbReference type="EMBL" id="KAH8042491.1"/>
    </source>
</evidence>